<dbReference type="Proteomes" id="UP001562357">
    <property type="component" value="Unassembled WGS sequence"/>
</dbReference>
<evidence type="ECO:0000313" key="1">
    <source>
        <dbReference type="EMBL" id="GAB0137287.1"/>
    </source>
</evidence>
<keyword evidence="2" id="KW-1185">Reference proteome</keyword>
<proteinExistence type="predicted"/>
<sequence length="69" mass="7926">MSNRFFVRAAQLVLDAEGRDELPPKAMELDELSGIKSMPSPSELNAIWDLQRIARSMECQWSVFYFAMT</sequence>
<accession>A0ABQ0CVG9</accession>
<organism evidence="1 2">
    <name type="scientific">Epichloe bromicola</name>
    <dbReference type="NCBI Taxonomy" id="79588"/>
    <lineage>
        <taxon>Eukaryota</taxon>
        <taxon>Fungi</taxon>
        <taxon>Dikarya</taxon>
        <taxon>Ascomycota</taxon>
        <taxon>Pezizomycotina</taxon>
        <taxon>Sordariomycetes</taxon>
        <taxon>Hypocreomycetidae</taxon>
        <taxon>Hypocreales</taxon>
        <taxon>Clavicipitaceae</taxon>
        <taxon>Epichloe</taxon>
    </lineage>
</organism>
<dbReference type="EMBL" id="BAAFGZ010000265">
    <property type="protein sequence ID" value="GAB0137287.1"/>
    <property type="molecule type" value="Genomic_DNA"/>
</dbReference>
<name>A0ABQ0CVG9_9HYPO</name>
<evidence type="ECO:0000313" key="2">
    <source>
        <dbReference type="Proteomes" id="UP001562357"/>
    </source>
</evidence>
<protein>
    <submittedName>
        <fullName evidence="1">Uncharacterized protein</fullName>
    </submittedName>
</protein>
<comment type="caution">
    <text evidence="1">The sequence shown here is derived from an EMBL/GenBank/DDBJ whole genome shotgun (WGS) entry which is preliminary data.</text>
</comment>
<gene>
    <name evidence="1" type="primary">g5559</name>
    <name evidence="1" type="ORF">EsDP_00005559</name>
</gene>
<reference evidence="2" key="1">
    <citation type="submission" date="2024-06" db="EMBL/GenBank/DDBJ databases">
        <title>Draft Genome Sequences of Epichloe bromicola Strains Isolated from Elymus ciliaris.</title>
        <authorList>
            <consortium name="Epichloe bromicola genome sequencing consortium"/>
            <person name="Miura A."/>
            <person name="Imano S."/>
            <person name="Ashida A."/>
            <person name="Sato I."/>
            <person name="Chiba S."/>
            <person name="Tanaka A."/>
            <person name="Camagna M."/>
            <person name="Takemoto D."/>
        </authorList>
    </citation>
    <scope>NUCLEOTIDE SEQUENCE [LARGE SCALE GENOMIC DNA]</scope>
    <source>
        <strain evidence="2">DP</strain>
    </source>
</reference>